<evidence type="ECO:0000313" key="3">
    <source>
        <dbReference type="Proteomes" id="UP000028782"/>
    </source>
</evidence>
<sequence>MVAIMDCRELLAEIRRAGLTQTEVAEELGIRQASVSKLERGLTKELRAGAYSKLLALHSRISSQEAANG</sequence>
<name>A0A076PQE1_COMTE</name>
<dbReference type="AlphaFoldDB" id="A0A076PQE1"/>
<accession>A0A076PQE1</accession>
<reference evidence="2 3" key="1">
    <citation type="journal article" date="2014" name="Genome Announc.">
        <title>Complete Genome Sequence of Polychlorinated Biphenyl Degrader Comamonas testosteroni TK102 (NBRC 109938).</title>
        <authorList>
            <person name="Fukuda K."/>
            <person name="Hosoyama A."/>
            <person name="Tsuchikane K."/>
            <person name="Ohji S."/>
            <person name="Yamazoe A."/>
            <person name="Fujita N."/>
            <person name="Shintani M."/>
            <person name="Kimbara K."/>
        </authorList>
    </citation>
    <scope>NUCLEOTIDE SEQUENCE [LARGE SCALE GENOMIC DNA]</scope>
    <source>
        <strain evidence="2">TK102</strain>
    </source>
</reference>
<dbReference type="GO" id="GO:0003677">
    <property type="term" value="F:DNA binding"/>
    <property type="evidence" value="ECO:0007669"/>
    <property type="project" value="InterPro"/>
</dbReference>
<gene>
    <name evidence="2" type="ORF">O987_07015</name>
</gene>
<dbReference type="HOGENOM" id="CLU_2768721_0_0_4"/>
<dbReference type="InterPro" id="IPR000655">
    <property type="entry name" value="Cro-like"/>
</dbReference>
<feature type="domain" description="HTH cro/C1-type" evidence="1">
    <location>
        <begin position="10"/>
        <end position="44"/>
    </location>
</feature>
<dbReference type="InterPro" id="IPR010982">
    <property type="entry name" value="Lambda_DNA-bd_dom_sf"/>
</dbReference>
<dbReference type="Proteomes" id="UP000028782">
    <property type="component" value="Chromosome"/>
</dbReference>
<dbReference type="PRINTS" id="PR00030">
    <property type="entry name" value="HTHCRO"/>
</dbReference>
<evidence type="ECO:0000313" key="2">
    <source>
        <dbReference type="EMBL" id="AIJ45547.1"/>
    </source>
</evidence>
<dbReference type="KEGG" id="ctes:O987_07015"/>
<dbReference type="CDD" id="cd00093">
    <property type="entry name" value="HTH_XRE"/>
    <property type="match status" value="1"/>
</dbReference>
<dbReference type="GO" id="GO:0006355">
    <property type="term" value="P:regulation of DNA-templated transcription"/>
    <property type="evidence" value="ECO:0007669"/>
    <property type="project" value="InterPro"/>
</dbReference>
<dbReference type="PROSITE" id="PS50943">
    <property type="entry name" value="HTH_CROC1"/>
    <property type="match status" value="1"/>
</dbReference>
<dbReference type="SUPFAM" id="SSF47413">
    <property type="entry name" value="lambda repressor-like DNA-binding domains"/>
    <property type="match status" value="1"/>
</dbReference>
<evidence type="ECO:0000259" key="1">
    <source>
        <dbReference type="PROSITE" id="PS50943"/>
    </source>
</evidence>
<protein>
    <recommendedName>
        <fullName evidence="1">HTH cro/C1-type domain-containing protein</fullName>
    </recommendedName>
</protein>
<dbReference type="EMBL" id="CP006704">
    <property type="protein sequence ID" value="AIJ45547.1"/>
    <property type="molecule type" value="Genomic_DNA"/>
</dbReference>
<dbReference type="Gene3D" id="1.10.260.40">
    <property type="entry name" value="lambda repressor-like DNA-binding domains"/>
    <property type="match status" value="1"/>
</dbReference>
<dbReference type="InterPro" id="IPR001387">
    <property type="entry name" value="Cro/C1-type_HTH"/>
</dbReference>
<proteinExistence type="predicted"/>
<organism evidence="2 3">
    <name type="scientific">Comamonas testosteroni TK102</name>
    <dbReference type="NCBI Taxonomy" id="1392005"/>
    <lineage>
        <taxon>Bacteria</taxon>
        <taxon>Pseudomonadati</taxon>
        <taxon>Pseudomonadota</taxon>
        <taxon>Betaproteobacteria</taxon>
        <taxon>Burkholderiales</taxon>
        <taxon>Comamonadaceae</taxon>
        <taxon>Comamonas</taxon>
    </lineage>
</organism>
<dbReference type="Pfam" id="PF01381">
    <property type="entry name" value="HTH_3"/>
    <property type="match status" value="1"/>
</dbReference>